<comment type="subcellular location">
    <subcellularLocation>
        <location evidence="1 7">Cell membrane</location>
        <topology evidence="1 7">Multi-pass membrane protein</topology>
    </subcellularLocation>
</comment>
<proteinExistence type="inferred from homology"/>
<evidence type="ECO:0000256" key="4">
    <source>
        <dbReference type="ARBA" id="ARBA00022692"/>
    </source>
</evidence>
<evidence type="ECO:0000259" key="8">
    <source>
        <dbReference type="PROSITE" id="PS50928"/>
    </source>
</evidence>
<dbReference type="AlphaFoldDB" id="A0A967KHZ8"/>
<keyword evidence="5 7" id="KW-1133">Transmembrane helix</keyword>
<dbReference type="GO" id="GO:0055085">
    <property type="term" value="P:transmembrane transport"/>
    <property type="evidence" value="ECO:0007669"/>
    <property type="project" value="InterPro"/>
</dbReference>
<dbReference type="Proteomes" id="UP000761264">
    <property type="component" value="Unassembled WGS sequence"/>
</dbReference>
<dbReference type="PANTHER" id="PTHR30193:SF37">
    <property type="entry name" value="INNER MEMBRANE ABC TRANSPORTER PERMEASE PROTEIN YCJO"/>
    <property type="match status" value="1"/>
</dbReference>
<keyword evidence="6 7" id="KW-0472">Membrane</keyword>
<comment type="caution">
    <text evidence="9">The sequence shown here is derived from an EMBL/GenBank/DDBJ whole genome shotgun (WGS) entry which is preliminary data.</text>
</comment>
<organism evidence="9 10">
    <name type="scientific">Pelagibius litoralis</name>
    <dbReference type="NCBI Taxonomy" id="374515"/>
    <lineage>
        <taxon>Bacteria</taxon>
        <taxon>Pseudomonadati</taxon>
        <taxon>Pseudomonadota</taxon>
        <taxon>Alphaproteobacteria</taxon>
        <taxon>Rhodospirillales</taxon>
        <taxon>Rhodovibrionaceae</taxon>
        <taxon>Pelagibius</taxon>
    </lineage>
</organism>
<reference evidence="9" key="1">
    <citation type="submission" date="2020-03" db="EMBL/GenBank/DDBJ databases">
        <title>Genome of Pelagibius litoralis DSM 21314T.</title>
        <authorList>
            <person name="Wang G."/>
        </authorList>
    </citation>
    <scope>NUCLEOTIDE SEQUENCE</scope>
    <source>
        <strain evidence="9">DSM 21314</strain>
    </source>
</reference>
<dbReference type="SUPFAM" id="SSF161098">
    <property type="entry name" value="MetI-like"/>
    <property type="match status" value="1"/>
</dbReference>
<evidence type="ECO:0000256" key="1">
    <source>
        <dbReference type="ARBA" id="ARBA00004651"/>
    </source>
</evidence>
<dbReference type="Pfam" id="PF00528">
    <property type="entry name" value="BPD_transp_1"/>
    <property type="match status" value="1"/>
</dbReference>
<dbReference type="InterPro" id="IPR035906">
    <property type="entry name" value="MetI-like_sf"/>
</dbReference>
<feature type="transmembrane region" description="Helical" evidence="7">
    <location>
        <begin position="7"/>
        <end position="35"/>
    </location>
</feature>
<name>A0A967KHZ8_9PROT</name>
<evidence type="ECO:0000313" key="10">
    <source>
        <dbReference type="Proteomes" id="UP000761264"/>
    </source>
</evidence>
<feature type="transmembrane region" description="Helical" evidence="7">
    <location>
        <begin position="210"/>
        <end position="229"/>
    </location>
</feature>
<protein>
    <submittedName>
        <fullName evidence="9">Sugar ABC transporter permease</fullName>
    </submittedName>
</protein>
<keyword evidence="4 7" id="KW-0812">Transmembrane</keyword>
<feature type="domain" description="ABC transmembrane type-1" evidence="8">
    <location>
        <begin position="59"/>
        <end position="270"/>
    </location>
</feature>
<keyword evidence="10" id="KW-1185">Reference proteome</keyword>
<evidence type="ECO:0000313" key="9">
    <source>
        <dbReference type="EMBL" id="NIA71776.1"/>
    </source>
</evidence>
<keyword evidence="3" id="KW-1003">Cell membrane</keyword>
<evidence type="ECO:0000256" key="3">
    <source>
        <dbReference type="ARBA" id="ARBA00022475"/>
    </source>
</evidence>
<sequence>MITERTLPYWLLAPSLVFLIALFAYPFADAFFIAFRADGQWTFDNFRTMVDDINFGLSLWNTMLLVLIVVPLQIAIALTMAMMLTKIRAGRDLVLYVWTIPLGISDLAAGVVWLALLSERGYINTVLSALGIVDGPALWLSYETPVALFIAVILAEVWRATAIVMVILVAGVQLIPKEYNEAAEIFGASAWQRFVKITLPLLKPSLQTALILRTLLAFEVFAVVVALGGRDLPVLMGEAFLWQFDYRDSGVASAYAVLILLISIAFTLVYLRVLRVKEEAE</sequence>
<dbReference type="InterPro" id="IPR000515">
    <property type="entry name" value="MetI-like"/>
</dbReference>
<accession>A0A967KHZ8</accession>
<dbReference type="RefSeq" id="WP_167229917.1">
    <property type="nucleotide sequence ID" value="NZ_JAAQPH010000026.1"/>
</dbReference>
<feature type="transmembrane region" description="Helical" evidence="7">
    <location>
        <begin position="146"/>
        <end position="170"/>
    </location>
</feature>
<feature type="transmembrane region" description="Helical" evidence="7">
    <location>
        <begin position="93"/>
        <end position="116"/>
    </location>
</feature>
<keyword evidence="2 7" id="KW-0813">Transport</keyword>
<feature type="transmembrane region" description="Helical" evidence="7">
    <location>
        <begin position="55"/>
        <end position="81"/>
    </location>
</feature>
<dbReference type="GO" id="GO:0005886">
    <property type="term" value="C:plasma membrane"/>
    <property type="evidence" value="ECO:0007669"/>
    <property type="project" value="UniProtKB-SubCell"/>
</dbReference>
<evidence type="ECO:0000256" key="2">
    <source>
        <dbReference type="ARBA" id="ARBA00022448"/>
    </source>
</evidence>
<comment type="similarity">
    <text evidence="7">Belongs to the binding-protein-dependent transport system permease family.</text>
</comment>
<dbReference type="Gene3D" id="1.10.3720.10">
    <property type="entry name" value="MetI-like"/>
    <property type="match status" value="1"/>
</dbReference>
<dbReference type="PANTHER" id="PTHR30193">
    <property type="entry name" value="ABC TRANSPORTER PERMEASE PROTEIN"/>
    <property type="match status" value="1"/>
</dbReference>
<evidence type="ECO:0000256" key="5">
    <source>
        <dbReference type="ARBA" id="ARBA00022989"/>
    </source>
</evidence>
<evidence type="ECO:0000256" key="7">
    <source>
        <dbReference type="RuleBase" id="RU363032"/>
    </source>
</evidence>
<gene>
    <name evidence="9" type="ORF">HBA54_24580</name>
</gene>
<dbReference type="InterPro" id="IPR051393">
    <property type="entry name" value="ABC_transporter_permease"/>
</dbReference>
<feature type="transmembrane region" description="Helical" evidence="7">
    <location>
        <begin position="249"/>
        <end position="271"/>
    </location>
</feature>
<dbReference type="PROSITE" id="PS50928">
    <property type="entry name" value="ABC_TM1"/>
    <property type="match status" value="1"/>
</dbReference>
<evidence type="ECO:0000256" key="6">
    <source>
        <dbReference type="ARBA" id="ARBA00023136"/>
    </source>
</evidence>
<dbReference type="EMBL" id="JAAQPH010000026">
    <property type="protein sequence ID" value="NIA71776.1"/>
    <property type="molecule type" value="Genomic_DNA"/>
</dbReference>
<dbReference type="CDD" id="cd06261">
    <property type="entry name" value="TM_PBP2"/>
    <property type="match status" value="1"/>
</dbReference>